<proteinExistence type="predicted"/>
<evidence type="ECO:0000256" key="1">
    <source>
        <dbReference type="SAM" id="Phobius"/>
    </source>
</evidence>
<evidence type="ECO:0000313" key="3">
    <source>
        <dbReference type="Proteomes" id="UP000579812"/>
    </source>
</evidence>
<dbReference type="EMBL" id="JAAMOB010000007">
    <property type="protein sequence ID" value="KAF4110608.1"/>
    <property type="molecule type" value="Genomic_DNA"/>
</dbReference>
<protein>
    <submittedName>
        <fullName evidence="2">Uncharacterized protein</fullName>
    </submittedName>
</protein>
<name>A0A7J6CTE2_9TELE</name>
<dbReference type="AlphaFoldDB" id="A0A7J6CTE2"/>
<evidence type="ECO:0000313" key="2">
    <source>
        <dbReference type="EMBL" id="KAF4110608.1"/>
    </source>
</evidence>
<comment type="caution">
    <text evidence="2">The sequence shown here is derived from an EMBL/GenBank/DDBJ whole genome shotgun (WGS) entry which is preliminary data.</text>
</comment>
<gene>
    <name evidence="2" type="ORF">G5714_007639</name>
</gene>
<feature type="transmembrane region" description="Helical" evidence="1">
    <location>
        <begin position="59"/>
        <end position="81"/>
    </location>
</feature>
<organism evidence="2 3">
    <name type="scientific">Onychostoma macrolepis</name>
    <dbReference type="NCBI Taxonomy" id="369639"/>
    <lineage>
        <taxon>Eukaryota</taxon>
        <taxon>Metazoa</taxon>
        <taxon>Chordata</taxon>
        <taxon>Craniata</taxon>
        <taxon>Vertebrata</taxon>
        <taxon>Euteleostomi</taxon>
        <taxon>Actinopterygii</taxon>
        <taxon>Neopterygii</taxon>
        <taxon>Teleostei</taxon>
        <taxon>Ostariophysi</taxon>
        <taxon>Cypriniformes</taxon>
        <taxon>Cyprinidae</taxon>
        <taxon>Acrossocheilinae</taxon>
        <taxon>Onychostoma</taxon>
    </lineage>
</organism>
<keyword evidence="1" id="KW-0472">Membrane</keyword>
<reference evidence="2 3" key="1">
    <citation type="submission" date="2020-04" db="EMBL/GenBank/DDBJ databases">
        <title>Chromosome-level genome assembly of a cyprinid fish Onychostoma macrolepis by integration of Nanopore Sequencing, Bionano and Hi-C technology.</title>
        <authorList>
            <person name="Wang D."/>
        </authorList>
    </citation>
    <scope>NUCLEOTIDE SEQUENCE [LARGE SCALE GENOMIC DNA]</scope>
    <source>
        <strain evidence="2">SWU-2019</strain>
        <tissue evidence="2">Muscle</tissue>
    </source>
</reference>
<keyword evidence="3" id="KW-1185">Reference proteome</keyword>
<keyword evidence="1" id="KW-1133">Transmembrane helix</keyword>
<sequence length="107" mass="11989">MSFKPQLSNPEVTVEPKLQQLLITDELNKLSAVLAVIDLLLYLCDLMSAVVSYKMIGEALVMIIFSALQLCVTISFSSLTLKELFKRNSVEDPQLYNQVKDVTVSHI</sequence>
<feature type="transmembrane region" description="Helical" evidence="1">
    <location>
        <begin position="30"/>
        <end position="53"/>
    </location>
</feature>
<keyword evidence="1" id="KW-0812">Transmembrane</keyword>
<dbReference type="Proteomes" id="UP000579812">
    <property type="component" value="Unassembled WGS sequence"/>
</dbReference>
<accession>A0A7J6CTE2</accession>